<comment type="caution">
    <text evidence="6">The sequence shown here is derived from an EMBL/GenBank/DDBJ whole genome shotgun (WGS) entry which is preliminary data.</text>
</comment>
<feature type="transmembrane region" description="Helical" evidence="2">
    <location>
        <begin position="881"/>
        <end position="902"/>
    </location>
</feature>
<dbReference type="Proteomes" id="UP001178507">
    <property type="component" value="Unassembled WGS sequence"/>
</dbReference>
<feature type="transmembrane region" description="Helical" evidence="2">
    <location>
        <begin position="828"/>
        <end position="853"/>
    </location>
</feature>
<feature type="transmembrane region" description="Helical" evidence="2">
    <location>
        <begin position="941"/>
        <end position="959"/>
    </location>
</feature>
<evidence type="ECO:0000313" key="6">
    <source>
        <dbReference type="EMBL" id="CAJ1401503.1"/>
    </source>
</evidence>
<keyword evidence="2" id="KW-1133">Transmembrane helix</keyword>
<feature type="transmembrane region" description="Helical" evidence="2">
    <location>
        <begin position="644"/>
        <end position="663"/>
    </location>
</feature>
<evidence type="ECO:0000259" key="5">
    <source>
        <dbReference type="Pfam" id="PF07699"/>
    </source>
</evidence>
<evidence type="ECO:0000256" key="2">
    <source>
        <dbReference type="SAM" id="Phobius"/>
    </source>
</evidence>
<feature type="region of interest" description="Disordered" evidence="1">
    <location>
        <begin position="1093"/>
        <end position="1129"/>
    </location>
</feature>
<evidence type="ECO:0000259" key="4">
    <source>
        <dbReference type="Pfam" id="PF06011"/>
    </source>
</evidence>
<dbReference type="Gene3D" id="2.10.50.10">
    <property type="entry name" value="Tumor Necrosis Factor Receptor, subunit A, domain 2"/>
    <property type="match status" value="2"/>
</dbReference>
<dbReference type="SUPFAM" id="SSF57184">
    <property type="entry name" value="Growth factor receptor domain"/>
    <property type="match status" value="1"/>
</dbReference>
<feature type="transmembrane region" description="Helical" evidence="2">
    <location>
        <begin position="971"/>
        <end position="997"/>
    </location>
</feature>
<dbReference type="Pfam" id="PF06011">
    <property type="entry name" value="TRP"/>
    <property type="match status" value="1"/>
</dbReference>
<dbReference type="SUPFAM" id="SSF53850">
    <property type="entry name" value="Periplasmic binding protein-like II"/>
    <property type="match status" value="1"/>
</dbReference>
<dbReference type="SMART" id="SM01411">
    <property type="entry name" value="Ephrin_rec_like"/>
    <property type="match status" value="2"/>
</dbReference>
<dbReference type="PANTHER" id="PTHR46967">
    <property type="entry name" value="INSULIN-LIKE GROWTH FACTOR BINDING PROTEIN,N-TERMINAL"/>
    <property type="match status" value="1"/>
</dbReference>
<proteinExistence type="predicted"/>
<accession>A0AA36JAK5</accession>
<evidence type="ECO:0000256" key="1">
    <source>
        <dbReference type="SAM" id="MobiDB-lite"/>
    </source>
</evidence>
<evidence type="ECO:0000313" key="7">
    <source>
        <dbReference type="Proteomes" id="UP001178507"/>
    </source>
</evidence>
<evidence type="ECO:0000256" key="3">
    <source>
        <dbReference type="SAM" id="SignalP"/>
    </source>
</evidence>
<feature type="domain" description="TRP C-terminal" evidence="4">
    <location>
        <begin position="872"/>
        <end position="1007"/>
    </location>
</feature>
<dbReference type="EMBL" id="CAUJNA010003417">
    <property type="protein sequence ID" value="CAJ1401503.1"/>
    <property type="molecule type" value="Genomic_DNA"/>
</dbReference>
<feature type="transmembrane region" description="Helical" evidence="2">
    <location>
        <begin position="776"/>
        <end position="794"/>
    </location>
</feature>
<dbReference type="Pfam" id="PF07699">
    <property type="entry name" value="Ephrin_rec_like"/>
    <property type="match status" value="1"/>
</dbReference>
<organism evidence="6 7">
    <name type="scientific">Effrenium voratum</name>
    <dbReference type="NCBI Taxonomy" id="2562239"/>
    <lineage>
        <taxon>Eukaryota</taxon>
        <taxon>Sar</taxon>
        <taxon>Alveolata</taxon>
        <taxon>Dinophyceae</taxon>
        <taxon>Suessiales</taxon>
        <taxon>Symbiodiniaceae</taxon>
        <taxon>Effrenium</taxon>
    </lineage>
</organism>
<reference evidence="6" key="1">
    <citation type="submission" date="2023-08" db="EMBL/GenBank/DDBJ databases">
        <authorList>
            <person name="Chen Y."/>
            <person name="Shah S."/>
            <person name="Dougan E. K."/>
            <person name="Thang M."/>
            <person name="Chan C."/>
        </authorList>
    </citation>
    <scope>NUCLEOTIDE SEQUENCE</scope>
</reference>
<keyword evidence="7" id="KW-1185">Reference proteome</keyword>
<feature type="domain" description="Tyrosine-protein kinase ephrin type A/B receptor-like" evidence="5">
    <location>
        <begin position="480"/>
        <end position="528"/>
    </location>
</feature>
<feature type="transmembrane region" description="Helical" evidence="2">
    <location>
        <begin position="675"/>
        <end position="696"/>
    </location>
</feature>
<dbReference type="InterPro" id="IPR011641">
    <property type="entry name" value="Tyr-kin_ephrin_A/B_rcpt-like"/>
</dbReference>
<keyword evidence="2" id="KW-0812">Transmembrane</keyword>
<feature type="signal peptide" evidence="3">
    <location>
        <begin position="1"/>
        <end position="29"/>
    </location>
</feature>
<dbReference type="InterPro" id="IPR010308">
    <property type="entry name" value="TRP_C"/>
</dbReference>
<dbReference type="AlphaFoldDB" id="A0AA36JAK5"/>
<evidence type="ECO:0008006" key="8">
    <source>
        <dbReference type="Google" id="ProtNLM"/>
    </source>
</evidence>
<keyword evidence="2" id="KW-0472">Membrane</keyword>
<gene>
    <name evidence="6" type="ORF">EVOR1521_LOCUS24633</name>
</gene>
<dbReference type="InterPro" id="IPR009030">
    <property type="entry name" value="Growth_fac_rcpt_cys_sf"/>
</dbReference>
<name>A0AA36JAK5_9DINO</name>
<sequence>MLCPWLGFPNVRTLAKVFLAGTVFSDASCLPDAIPASNRVNLTNSAGQSYPLGISFGATFQPVPQSTSAILWILLEEIYGYNLVGSNLLAGSQAAAALAGCTDPANLLGCDEEHPRFHIALAVVIDMALYLPILKSRAPKGLPMGLQAFSTIWMPGAVQDAALADGTSLGWYQNWNASWHDPAKYFDSFTSIPTSELTLCQDSWIGNAGIMTQYVAISGDNEGLHPNKTGRCLDGFWFITPACRSNHSRCVPMMTAKQPRAVLQTLQKAAAYSMPFAVNQHMVDTPGITLPLSYSIAYFRLSPGETILLPLRPVPIEFPPHDELAWSQKDYRTMFRSGDVHQTFISWNLVQLAPRIAKLMDQLRFPNSLVDELLSSQASTGDDWKDVACRWMLSNRDVWLGWIPDETVCLPSFGLYSSNASQYVSSRTQKLDLSCLPCASGRFSEEIFDSAGVTYICSPCSAGTYQAYGAARRCELCPAGEYQDQLEGNSCKRCGIGFYQDQLGSTECKECSEGTKTVGRGALSQLECGCREGYIETARDASTAVPVCDVCQNGMTCPIFSTEGSLRTGNSDLGEDFLPQLQEGFMSLPEAPLSVFKCNSDVHCPGGPPGTCGGGRISIACSTCRPDEYWKDDECQTCPAWVRAAWILVLCVGLAFVPFSRFAELKISSPTGSTLAFTILCIVEIGLNLLQSMGIVHQMQSNWPDSLAWSFSFLDVFAFNIHELGFTCLVGTDPLVQYALQVSFVPVMLTWVSCVHMCLSVMCVQCRKLQRLAVKGPHLLLIVGQFVMMCFEALSNMSLVPWMCYRHPNGSHSNLQFASILCSSDEHIAMTCCSLVLGVLVLAFLSLCGWVLLKLPRWSLEGREYPIIASQFLTDQFRADAWWFGLAVLFRGPVLSLLIAVFTDEPHVQIILIAMAMISYLVVLLLVWPFKLPLLNALESACIWSILILVLCGSLYIPASDSESTDFSSISTLLALAFAVLFLGASLFAAFAAGLAFSLRRRERRYAFINLGMLPDHEALTRLLLLMADKITAIDSGILEERLAALSPFDSRLVLSCITMLSLEILPLESESKWLKHNRRVLSRSSSILRSVGSGSHSELVSPAQQLEDAHESEAGSRAASEATVEQCF</sequence>
<feature type="chain" id="PRO_5041321976" description="Tyrosine-protein kinase ephrin type A/B receptor-like domain-containing protein" evidence="3">
    <location>
        <begin position="30"/>
        <end position="1129"/>
    </location>
</feature>
<protein>
    <recommendedName>
        <fullName evidence="8">Tyrosine-protein kinase ephrin type A/B receptor-like domain-containing protein</fullName>
    </recommendedName>
</protein>
<dbReference type="PANTHER" id="PTHR46967:SF1">
    <property type="entry name" value="KERATIN-ASSOCIATED PROTEIN 16-1-LIKE"/>
    <property type="match status" value="1"/>
</dbReference>
<feature type="transmembrane region" description="Helical" evidence="2">
    <location>
        <begin position="908"/>
        <end position="929"/>
    </location>
</feature>
<feature type="transmembrane region" description="Helical" evidence="2">
    <location>
        <begin position="744"/>
        <end position="764"/>
    </location>
</feature>
<keyword evidence="3" id="KW-0732">Signal</keyword>